<evidence type="ECO:0000313" key="2">
    <source>
        <dbReference type="Proteomes" id="UP000265703"/>
    </source>
</evidence>
<name>A0A397TPQ1_9GLOM</name>
<keyword evidence="2" id="KW-1185">Reference proteome</keyword>
<evidence type="ECO:0000313" key="1">
    <source>
        <dbReference type="EMBL" id="RIA97011.1"/>
    </source>
</evidence>
<proteinExistence type="predicted"/>
<comment type="caution">
    <text evidence="1">The sequence shown here is derived from an EMBL/GenBank/DDBJ whole genome shotgun (WGS) entry which is preliminary data.</text>
</comment>
<sequence>MQIYRKEVLKIDLVNTKGRAKEVVITKTKDVKNFIHMFRRHESTAAAITTAADANANAADAATTAITITDIARSRHITTVTEKVISMPYFENSNPSNDETEVVLNSLLKLLPNYWKKRKLKMHGDIHKEKKINMI</sequence>
<protein>
    <submittedName>
        <fullName evidence="1">Uncharacterized protein</fullName>
    </submittedName>
</protein>
<gene>
    <name evidence="1" type="ORF">C1645_732819</name>
</gene>
<accession>A0A397TPQ1</accession>
<organism evidence="1 2">
    <name type="scientific">Glomus cerebriforme</name>
    <dbReference type="NCBI Taxonomy" id="658196"/>
    <lineage>
        <taxon>Eukaryota</taxon>
        <taxon>Fungi</taxon>
        <taxon>Fungi incertae sedis</taxon>
        <taxon>Mucoromycota</taxon>
        <taxon>Glomeromycotina</taxon>
        <taxon>Glomeromycetes</taxon>
        <taxon>Glomerales</taxon>
        <taxon>Glomeraceae</taxon>
        <taxon>Glomus</taxon>
    </lineage>
</organism>
<dbReference type="AlphaFoldDB" id="A0A397TPQ1"/>
<dbReference type="OrthoDB" id="2377363at2759"/>
<dbReference type="EMBL" id="QKYT01000036">
    <property type="protein sequence ID" value="RIA97011.1"/>
    <property type="molecule type" value="Genomic_DNA"/>
</dbReference>
<dbReference type="Proteomes" id="UP000265703">
    <property type="component" value="Unassembled WGS sequence"/>
</dbReference>
<reference evidence="1 2" key="1">
    <citation type="submission" date="2018-06" db="EMBL/GenBank/DDBJ databases">
        <title>Comparative genomics reveals the genomic features of Rhizophagus irregularis, R. cerebriforme, R. diaphanum and Gigaspora rosea, and their symbiotic lifestyle signature.</title>
        <authorList>
            <person name="Morin E."/>
            <person name="San Clemente H."/>
            <person name="Chen E.C.H."/>
            <person name="De La Providencia I."/>
            <person name="Hainaut M."/>
            <person name="Kuo A."/>
            <person name="Kohler A."/>
            <person name="Murat C."/>
            <person name="Tang N."/>
            <person name="Roy S."/>
            <person name="Loubradou J."/>
            <person name="Henrissat B."/>
            <person name="Grigoriev I.V."/>
            <person name="Corradi N."/>
            <person name="Roux C."/>
            <person name="Martin F.M."/>
        </authorList>
    </citation>
    <scope>NUCLEOTIDE SEQUENCE [LARGE SCALE GENOMIC DNA]</scope>
    <source>
        <strain evidence="1 2">DAOM 227022</strain>
    </source>
</reference>